<name>A0ABU1MD90_9HYPH</name>
<protein>
    <submittedName>
        <fullName evidence="1">Uncharacterized protein</fullName>
    </submittedName>
</protein>
<reference evidence="1 2" key="1">
    <citation type="submission" date="2023-07" db="EMBL/GenBank/DDBJ databases">
        <title>Sorghum-associated microbial communities from plants grown in Nebraska, USA.</title>
        <authorList>
            <person name="Schachtman D."/>
        </authorList>
    </citation>
    <scope>NUCLEOTIDE SEQUENCE [LARGE SCALE GENOMIC DNA]</scope>
    <source>
        <strain evidence="1 2">DS1730</strain>
    </source>
</reference>
<keyword evidence="2" id="KW-1185">Reference proteome</keyword>
<evidence type="ECO:0000313" key="2">
    <source>
        <dbReference type="Proteomes" id="UP001184614"/>
    </source>
</evidence>
<dbReference type="Proteomes" id="UP001184614">
    <property type="component" value="Unassembled WGS sequence"/>
</dbReference>
<evidence type="ECO:0000313" key="1">
    <source>
        <dbReference type="EMBL" id="MDR6433741.1"/>
    </source>
</evidence>
<feature type="non-terminal residue" evidence="1">
    <location>
        <position position="1"/>
    </location>
</feature>
<accession>A0ABU1MD90</accession>
<proteinExistence type="predicted"/>
<sequence>AQLTTLNITVNRYPMNYKDEATCR</sequence>
<dbReference type="EMBL" id="JAVDQT010000006">
    <property type="protein sequence ID" value="MDR6433741.1"/>
    <property type="molecule type" value="Genomic_DNA"/>
</dbReference>
<gene>
    <name evidence="1" type="ORF">J2782_003487</name>
</gene>
<organism evidence="1 2">
    <name type="scientific">Brucella pseudogrignonensis</name>
    <dbReference type="NCBI Taxonomy" id="419475"/>
    <lineage>
        <taxon>Bacteria</taxon>
        <taxon>Pseudomonadati</taxon>
        <taxon>Pseudomonadota</taxon>
        <taxon>Alphaproteobacteria</taxon>
        <taxon>Hyphomicrobiales</taxon>
        <taxon>Brucellaceae</taxon>
        <taxon>Brucella/Ochrobactrum group</taxon>
        <taxon>Brucella</taxon>
    </lineage>
</organism>
<comment type="caution">
    <text evidence="1">The sequence shown here is derived from an EMBL/GenBank/DDBJ whole genome shotgun (WGS) entry which is preliminary data.</text>
</comment>